<reference evidence="2 3" key="1">
    <citation type="submission" date="2016-07" db="EMBL/GenBank/DDBJ databases">
        <title>Pervasive Adenine N6-methylation of Active Genes in Fungi.</title>
        <authorList>
            <consortium name="DOE Joint Genome Institute"/>
            <person name="Mondo S.J."/>
            <person name="Dannebaum R.O."/>
            <person name="Kuo R.C."/>
            <person name="Labutti K."/>
            <person name="Haridas S."/>
            <person name="Kuo A."/>
            <person name="Salamov A."/>
            <person name="Ahrendt S.R."/>
            <person name="Lipzen A."/>
            <person name="Sullivan W."/>
            <person name="Andreopoulos W.B."/>
            <person name="Clum A."/>
            <person name="Lindquist E."/>
            <person name="Daum C."/>
            <person name="Ramamoorthy G.K."/>
            <person name="Gryganskyi A."/>
            <person name="Culley D."/>
            <person name="Magnuson J.K."/>
            <person name="James T.Y."/>
            <person name="O'Malley M.A."/>
            <person name="Stajich J.E."/>
            <person name="Spatafora J.W."/>
            <person name="Visel A."/>
            <person name="Grigoriev I.V."/>
        </authorList>
    </citation>
    <scope>NUCLEOTIDE SEQUENCE [LARGE SCALE GENOMIC DNA]</scope>
    <source>
        <strain evidence="2 3">12-1054</strain>
    </source>
</reference>
<dbReference type="GO" id="GO:0004725">
    <property type="term" value="F:protein tyrosine phosphatase activity"/>
    <property type="evidence" value="ECO:0007669"/>
    <property type="project" value="TreeGrafter"/>
</dbReference>
<dbReference type="InterPro" id="IPR001763">
    <property type="entry name" value="Rhodanese-like_dom"/>
</dbReference>
<dbReference type="GO" id="GO:0005634">
    <property type="term" value="C:nucleus"/>
    <property type="evidence" value="ECO:0007669"/>
    <property type="project" value="TreeGrafter"/>
</dbReference>
<evidence type="ECO:0000259" key="1">
    <source>
        <dbReference type="PROSITE" id="PS50206"/>
    </source>
</evidence>
<name>A0A1Y2FLI3_PROLT</name>
<dbReference type="SMART" id="SM00450">
    <property type="entry name" value="RHOD"/>
    <property type="match status" value="1"/>
</dbReference>
<proteinExistence type="predicted"/>
<dbReference type="Proteomes" id="UP000193685">
    <property type="component" value="Unassembled WGS sequence"/>
</dbReference>
<feature type="domain" description="Rhodanese" evidence="1">
    <location>
        <begin position="19"/>
        <end position="133"/>
    </location>
</feature>
<gene>
    <name evidence="2" type="ORF">BCR37DRAFT_366481</name>
</gene>
<dbReference type="OMA" id="RGGFTQW"/>
<dbReference type="SUPFAM" id="SSF52821">
    <property type="entry name" value="Rhodanese/Cell cycle control phosphatase"/>
    <property type="match status" value="1"/>
</dbReference>
<dbReference type="OrthoDB" id="102559at2759"/>
<dbReference type="RefSeq" id="XP_040725930.1">
    <property type="nucleotide sequence ID" value="XM_040868282.1"/>
</dbReference>
<dbReference type="InterPro" id="IPR036873">
    <property type="entry name" value="Rhodanese-like_dom_sf"/>
</dbReference>
<dbReference type="PANTHER" id="PTHR10828:SF38">
    <property type="entry name" value="ARSENICAL-RESISTANCE PROTEIN 2-RELATED"/>
    <property type="match status" value="1"/>
</dbReference>
<dbReference type="GO" id="GO:0005737">
    <property type="term" value="C:cytoplasm"/>
    <property type="evidence" value="ECO:0007669"/>
    <property type="project" value="TreeGrafter"/>
</dbReference>
<evidence type="ECO:0000313" key="2">
    <source>
        <dbReference type="EMBL" id="ORY83635.1"/>
    </source>
</evidence>
<dbReference type="EMBL" id="MCFI01000007">
    <property type="protein sequence ID" value="ORY83635.1"/>
    <property type="molecule type" value="Genomic_DNA"/>
</dbReference>
<dbReference type="STRING" id="56484.A0A1Y2FLI3"/>
<dbReference type="GeneID" id="63784881"/>
<dbReference type="Gene3D" id="3.40.250.10">
    <property type="entry name" value="Rhodanese-like domain"/>
    <property type="match status" value="1"/>
</dbReference>
<evidence type="ECO:0000313" key="3">
    <source>
        <dbReference type="Proteomes" id="UP000193685"/>
    </source>
</evidence>
<accession>A0A1Y2FLI3</accession>
<dbReference type="PROSITE" id="PS50206">
    <property type="entry name" value="RHODANESE_3"/>
    <property type="match status" value="1"/>
</dbReference>
<sequence>MSAVPQFVKPKELAQWLKAKEQVAIIDVRDDDYAGGAIKGHTHVPSAKFPDTVASVISDNQNKDKIIFHCSLSQQRGPKGRPSQMNGMQAHPPAARMYQEAQNLTGQYGKGPQIYILEGGFVQWQREFGKDAEVTAQYDEAYWQEDHF</sequence>
<dbReference type="AlphaFoldDB" id="A0A1Y2FLI3"/>
<keyword evidence="3" id="KW-1185">Reference proteome</keyword>
<dbReference type="Pfam" id="PF00581">
    <property type="entry name" value="Rhodanese"/>
    <property type="match status" value="1"/>
</dbReference>
<comment type="caution">
    <text evidence="2">The sequence shown here is derived from an EMBL/GenBank/DDBJ whole genome shotgun (WGS) entry which is preliminary data.</text>
</comment>
<dbReference type="PANTHER" id="PTHR10828">
    <property type="entry name" value="M-PHASE INDUCER PHOSPHATASE DUAL SPECIFICITY PHOSPHATASE CDC25"/>
    <property type="match status" value="1"/>
</dbReference>
<organism evidence="2 3">
    <name type="scientific">Protomyces lactucae-debilis</name>
    <dbReference type="NCBI Taxonomy" id="2754530"/>
    <lineage>
        <taxon>Eukaryota</taxon>
        <taxon>Fungi</taxon>
        <taxon>Dikarya</taxon>
        <taxon>Ascomycota</taxon>
        <taxon>Taphrinomycotina</taxon>
        <taxon>Taphrinomycetes</taxon>
        <taxon>Taphrinales</taxon>
        <taxon>Protomycetaceae</taxon>
        <taxon>Protomyces</taxon>
    </lineage>
</organism>
<protein>
    <submittedName>
        <fullName evidence="2">Rhodanese-like domain-containing protein</fullName>
    </submittedName>
</protein>